<dbReference type="PANTHER" id="PTHR21011">
    <property type="entry name" value="MITOCHONDRIAL 28S RIBOSOMAL PROTEIN S6"/>
    <property type="match status" value="1"/>
</dbReference>
<keyword evidence="11" id="KW-1185">Reference proteome</keyword>
<reference evidence="10 11" key="1">
    <citation type="journal article" date="2018" name="J. Microbiol.">
        <title>Leifsonia flava sp. nov., a novel actinobacterium isolated from the rhizosphere of Aquilegia viridiflora.</title>
        <authorList>
            <person name="Cai Y."/>
            <person name="Tao W.Z."/>
            <person name="Ma Y.J."/>
            <person name="Cheng J."/>
            <person name="Zhang M.Y."/>
            <person name="Zhang Y.X."/>
        </authorList>
    </citation>
    <scope>NUCLEOTIDE SEQUENCE [LARGE SCALE GENOMIC DNA]</scope>
    <source>
        <strain evidence="10 11">SYP-B2174</strain>
    </source>
</reference>
<dbReference type="GO" id="GO:0005840">
    <property type="term" value="C:ribosome"/>
    <property type="evidence" value="ECO:0007669"/>
    <property type="project" value="UniProtKB-KW"/>
</dbReference>
<comment type="similarity">
    <text evidence="1 8">Belongs to the bacterial ribosomal protein bS6 family.</text>
</comment>
<dbReference type="FunFam" id="3.30.70.60:FF:000002">
    <property type="entry name" value="30S ribosomal protein S6"/>
    <property type="match status" value="1"/>
</dbReference>
<dbReference type="PROSITE" id="PS01048">
    <property type="entry name" value="RIBOSOMAL_S6"/>
    <property type="match status" value="1"/>
</dbReference>
<dbReference type="GO" id="GO:0005737">
    <property type="term" value="C:cytoplasm"/>
    <property type="evidence" value="ECO:0007669"/>
    <property type="project" value="UniProtKB-ARBA"/>
</dbReference>
<dbReference type="InterPro" id="IPR014717">
    <property type="entry name" value="Transl_elong_EF1B/ribsomal_bS6"/>
</dbReference>
<feature type="compositionally biased region" description="Low complexity" evidence="9">
    <location>
        <begin position="115"/>
        <end position="133"/>
    </location>
</feature>
<accession>A0A4Y9R2D2</accession>
<feature type="region of interest" description="Disordered" evidence="9">
    <location>
        <begin position="115"/>
        <end position="142"/>
    </location>
</feature>
<evidence type="ECO:0000256" key="4">
    <source>
        <dbReference type="ARBA" id="ARBA00022980"/>
    </source>
</evidence>
<dbReference type="CDD" id="cd00473">
    <property type="entry name" value="bS6"/>
    <property type="match status" value="1"/>
</dbReference>
<evidence type="ECO:0000313" key="10">
    <source>
        <dbReference type="EMBL" id="TFV98288.1"/>
    </source>
</evidence>
<evidence type="ECO:0000256" key="6">
    <source>
        <dbReference type="ARBA" id="ARBA00035104"/>
    </source>
</evidence>
<comment type="function">
    <text evidence="6 8">Binds together with bS18 to 16S ribosomal RNA.</text>
</comment>
<keyword evidence="3 8" id="KW-0694">RNA-binding</keyword>
<dbReference type="InterPro" id="IPR035980">
    <property type="entry name" value="Ribosomal_bS6_sf"/>
</dbReference>
<dbReference type="InterPro" id="IPR000529">
    <property type="entry name" value="Ribosomal_bS6"/>
</dbReference>
<dbReference type="GO" id="GO:1990904">
    <property type="term" value="C:ribonucleoprotein complex"/>
    <property type="evidence" value="ECO:0007669"/>
    <property type="project" value="UniProtKB-KW"/>
</dbReference>
<evidence type="ECO:0000256" key="2">
    <source>
        <dbReference type="ARBA" id="ARBA00022730"/>
    </source>
</evidence>
<evidence type="ECO:0000256" key="1">
    <source>
        <dbReference type="ARBA" id="ARBA00009512"/>
    </source>
</evidence>
<organism evidence="10 11">
    <name type="scientific">Orlajensenia leifsoniae</name>
    <dbReference type="NCBI Taxonomy" id="2561933"/>
    <lineage>
        <taxon>Bacteria</taxon>
        <taxon>Bacillati</taxon>
        <taxon>Actinomycetota</taxon>
        <taxon>Actinomycetes</taxon>
        <taxon>Micrococcales</taxon>
        <taxon>Microbacteriaceae</taxon>
        <taxon>Orlajensenia</taxon>
    </lineage>
</organism>
<evidence type="ECO:0000256" key="9">
    <source>
        <dbReference type="SAM" id="MobiDB-lite"/>
    </source>
</evidence>
<keyword evidence="5 8" id="KW-0687">Ribonucleoprotein</keyword>
<dbReference type="AlphaFoldDB" id="A0A4Y9R2D2"/>
<dbReference type="PANTHER" id="PTHR21011:SF1">
    <property type="entry name" value="SMALL RIBOSOMAL SUBUNIT PROTEIN BS6M"/>
    <property type="match status" value="1"/>
</dbReference>
<evidence type="ECO:0000313" key="11">
    <source>
        <dbReference type="Proteomes" id="UP000298127"/>
    </source>
</evidence>
<dbReference type="NCBIfam" id="TIGR00166">
    <property type="entry name" value="S6"/>
    <property type="match status" value="1"/>
</dbReference>
<dbReference type="InterPro" id="IPR020814">
    <property type="entry name" value="Ribosomal_S6_plastid/chlpt"/>
</dbReference>
<keyword evidence="4 8" id="KW-0689">Ribosomal protein</keyword>
<name>A0A4Y9R2D2_9MICO</name>
<evidence type="ECO:0000256" key="5">
    <source>
        <dbReference type="ARBA" id="ARBA00023274"/>
    </source>
</evidence>
<gene>
    <name evidence="8" type="primary">rpsF</name>
    <name evidence="10" type="ORF">E4M00_09775</name>
</gene>
<dbReference type="Proteomes" id="UP000298127">
    <property type="component" value="Unassembled WGS sequence"/>
</dbReference>
<dbReference type="InterPro" id="IPR020815">
    <property type="entry name" value="Ribosomal_bS6_CS"/>
</dbReference>
<dbReference type="Gene3D" id="3.30.70.60">
    <property type="match status" value="1"/>
</dbReference>
<dbReference type="RefSeq" id="WP_055823863.1">
    <property type="nucleotide sequence ID" value="NZ_SPQZ01000003.1"/>
</dbReference>
<dbReference type="GO" id="GO:0006412">
    <property type="term" value="P:translation"/>
    <property type="evidence" value="ECO:0007669"/>
    <property type="project" value="UniProtKB-UniRule"/>
</dbReference>
<evidence type="ECO:0000256" key="7">
    <source>
        <dbReference type="ARBA" id="ARBA00035294"/>
    </source>
</evidence>
<keyword evidence="2 8" id="KW-0699">rRNA-binding</keyword>
<dbReference type="GO" id="GO:0070181">
    <property type="term" value="F:small ribosomal subunit rRNA binding"/>
    <property type="evidence" value="ECO:0007669"/>
    <property type="project" value="TreeGrafter"/>
</dbReference>
<sequence>MHQYELMVILDPEIDERTVAPSLDKFLNVVRNDGGSIDNVDIWGRRRLAYEINKKNEGIYAVVNFTAEPATTSELDRQLGLSEAVMRTKVLRAEEGIAQVAAAKKLADEKAARKAANPKAVVDAKPEAAAPKADAAKVEKDA</sequence>
<dbReference type="Pfam" id="PF01250">
    <property type="entry name" value="Ribosomal_S6"/>
    <property type="match status" value="1"/>
</dbReference>
<evidence type="ECO:0000256" key="3">
    <source>
        <dbReference type="ARBA" id="ARBA00022884"/>
    </source>
</evidence>
<dbReference type="HAMAP" id="MF_00360">
    <property type="entry name" value="Ribosomal_bS6"/>
    <property type="match status" value="1"/>
</dbReference>
<evidence type="ECO:0000256" key="8">
    <source>
        <dbReference type="HAMAP-Rule" id="MF_00360"/>
    </source>
</evidence>
<dbReference type="GO" id="GO:0003735">
    <property type="term" value="F:structural constituent of ribosome"/>
    <property type="evidence" value="ECO:0007669"/>
    <property type="project" value="InterPro"/>
</dbReference>
<comment type="caution">
    <text evidence="10">The sequence shown here is derived from an EMBL/GenBank/DDBJ whole genome shotgun (WGS) entry which is preliminary data.</text>
</comment>
<protein>
    <recommendedName>
        <fullName evidence="7 8">Small ribosomal subunit protein bS6</fullName>
    </recommendedName>
</protein>
<dbReference type="EMBL" id="SPQZ01000003">
    <property type="protein sequence ID" value="TFV98288.1"/>
    <property type="molecule type" value="Genomic_DNA"/>
</dbReference>
<dbReference type="SUPFAM" id="SSF54995">
    <property type="entry name" value="Ribosomal protein S6"/>
    <property type="match status" value="1"/>
</dbReference>
<proteinExistence type="inferred from homology"/>